<evidence type="ECO:0000259" key="10">
    <source>
        <dbReference type="Pfam" id="PF09557"/>
    </source>
</evidence>
<reference evidence="12" key="1">
    <citation type="journal article" date="2019" name="Int. J. Syst. Evol. Microbiol.">
        <title>The Global Catalogue of Microorganisms (GCM) 10K type strain sequencing project: providing services to taxonomists for standard genome sequencing and annotation.</title>
        <authorList>
            <consortium name="The Broad Institute Genomics Platform"/>
            <consortium name="The Broad Institute Genome Sequencing Center for Infectious Disease"/>
            <person name="Wu L."/>
            <person name="Ma J."/>
        </authorList>
    </citation>
    <scope>NUCLEOTIDE SEQUENCE [LARGE SCALE GENOMIC DNA]</scope>
    <source>
        <strain evidence="12">JCM 31486</strain>
    </source>
</reference>
<feature type="region of interest" description="Disordered" evidence="8">
    <location>
        <begin position="238"/>
        <end position="273"/>
    </location>
</feature>
<keyword evidence="3" id="KW-0547">Nucleotide-binding</keyword>
<proteinExistence type="predicted"/>
<dbReference type="InterPro" id="IPR002300">
    <property type="entry name" value="aa-tRNA-synth_Ia"/>
</dbReference>
<evidence type="ECO:0000256" key="2">
    <source>
        <dbReference type="ARBA" id="ARBA00022598"/>
    </source>
</evidence>
<dbReference type="SUPFAM" id="SSF52374">
    <property type="entry name" value="Nucleotidylyl transferase"/>
    <property type="match status" value="1"/>
</dbReference>
<evidence type="ECO:0000256" key="3">
    <source>
        <dbReference type="ARBA" id="ARBA00022741"/>
    </source>
</evidence>
<protein>
    <recommendedName>
        <fullName evidence="1">valine--tRNA ligase</fullName>
        <ecNumber evidence="1">6.1.1.9</ecNumber>
    </recommendedName>
    <alternativeName>
        <fullName evidence="7">Valyl-tRNA synthetase</fullName>
    </alternativeName>
</protein>
<dbReference type="GO" id="GO:0016874">
    <property type="term" value="F:ligase activity"/>
    <property type="evidence" value="ECO:0007669"/>
    <property type="project" value="UniProtKB-KW"/>
</dbReference>
<dbReference type="InterPro" id="IPR011033">
    <property type="entry name" value="PRC_barrel-like_sf"/>
</dbReference>
<evidence type="ECO:0000256" key="4">
    <source>
        <dbReference type="ARBA" id="ARBA00022840"/>
    </source>
</evidence>
<feature type="domain" description="Aminoacyl-tRNA synthetase class Ia" evidence="9">
    <location>
        <begin position="2"/>
        <end position="210"/>
    </location>
</feature>
<evidence type="ECO:0000259" key="9">
    <source>
        <dbReference type="Pfam" id="PF00133"/>
    </source>
</evidence>
<dbReference type="InterPro" id="IPR002303">
    <property type="entry name" value="Valyl-tRNA_ligase"/>
</dbReference>
<dbReference type="NCBIfam" id="TIGR02271">
    <property type="entry name" value="YsnF/AvaK domain"/>
    <property type="match status" value="1"/>
</dbReference>
<gene>
    <name evidence="11" type="ORF">ACFQ1S_20130</name>
</gene>
<dbReference type="Proteomes" id="UP001597045">
    <property type="component" value="Unassembled WGS sequence"/>
</dbReference>
<organism evidence="11 12">
    <name type="scientific">Kibdelosporangium lantanae</name>
    <dbReference type="NCBI Taxonomy" id="1497396"/>
    <lineage>
        <taxon>Bacteria</taxon>
        <taxon>Bacillati</taxon>
        <taxon>Actinomycetota</taxon>
        <taxon>Actinomycetes</taxon>
        <taxon>Pseudonocardiales</taxon>
        <taxon>Pseudonocardiaceae</taxon>
        <taxon>Kibdelosporangium</taxon>
    </lineage>
</organism>
<dbReference type="SUPFAM" id="SSF50677">
    <property type="entry name" value="ValRS/IleRS/LeuRS editing domain"/>
    <property type="match status" value="1"/>
</dbReference>
<feature type="region of interest" description="Disordered" evidence="8">
    <location>
        <begin position="348"/>
        <end position="369"/>
    </location>
</feature>
<dbReference type="Pfam" id="PF09557">
    <property type="entry name" value="DUF2382"/>
    <property type="match status" value="1"/>
</dbReference>
<dbReference type="InterPro" id="IPR019060">
    <property type="entry name" value="DUF2382"/>
</dbReference>
<dbReference type="SUPFAM" id="SSF50346">
    <property type="entry name" value="PRC-barrel domain"/>
    <property type="match status" value="1"/>
</dbReference>
<evidence type="ECO:0000313" key="12">
    <source>
        <dbReference type="Proteomes" id="UP001597045"/>
    </source>
</evidence>
<sequence>MLAEKEGKSRHDLGREEFVARVWEWKEDYGGRILDQMRRLGDGVDWSRERFTMDDGLSRAVQTVFKRLYDDGLIYRAERIINWCPRCLTALSDIEVDHSEDDGELVSIRYGGDNNSTDNSIVVATTRAETMLGDTAVAVHPDDERYKHLVGTEVYDVQGEKLGKVGTVYVNDTSHQPEWVTVQTGLFGHKETFVPLAGASDTRDGLTVRWSKAKIKDAPRIDANGRLSERDSVGLYQYYDLPTQRTGSPDKRSRPAEGETMTRSEERLNVSTEKVETGRVRLRKHVVTEEQQITVPVTHEEVRVERMPAEGGTAKIGEDEQEIVLHEEKPVVRKETVPVEQVRLRTEQVTEQRKVRDKVRKEQIEVDPK</sequence>
<evidence type="ECO:0000256" key="1">
    <source>
        <dbReference type="ARBA" id="ARBA00013169"/>
    </source>
</evidence>
<evidence type="ECO:0000256" key="7">
    <source>
        <dbReference type="ARBA" id="ARBA00029936"/>
    </source>
</evidence>
<dbReference type="PANTHER" id="PTHR11946">
    <property type="entry name" value="VALYL-TRNA SYNTHETASES"/>
    <property type="match status" value="1"/>
</dbReference>
<keyword evidence="2 11" id="KW-0436">Ligase</keyword>
<feature type="domain" description="DUF2382" evidence="10">
    <location>
        <begin position="261"/>
        <end position="366"/>
    </location>
</feature>
<keyword evidence="6" id="KW-0030">Aminoacyl-tRNA synthetase</keyword>
<keyword evidence="12" id="KW-1185">Reference proteome</keyword>
<dbReference type="EC" id="6.1.1.9" evidence="1"/>
<dbReference type="Gene3D" id="3.90.50.10">
    <property type="entry name" value="Photosynthetic Reaction Center, subunit H, domain 2"/>
    <property type="match status" value="1"/>
</dbReference>
<evidence type="ECO:0000313" key="11">
    <source>
        <dbReference type="EMBL" id="MFD1047678.1"/>
    </source>
</evidence>
<dbReference type="Gene3D" id="3.40.50.620">
    <property type="entry name" value="HUPs"/>
    <property type="match status" value="1"/>
</dbReference>
<evidence type="ECO:0000256" key="8">
    <source>
        <dbReference type="SAM" id="MobiDB-lite"/>
    </source>
</evidence>
<accession>A0ABW3MAQ2</accession>
<evidence type="ECO:0000256" key="6">
    <source>
        <dbReference type="ARBA" id="ARBA00023146"/>
    </source>
</evidence>
<keyword evidence="5" id="KW-0648">Protein biosynthesis</keyword>
<name>A0ABW3MAQ2_9PSEU</name>
<dbReference type="InterPro" id="IPR014747">
    <property type="entry name" value="Bac_photo_RC_H_C"/>
</dbReference>
<dbReference type="InterPro" id="IPR014729">
    <property type="entry name" value="Rossmann-like_a/b/a_fold"/>
</dbReference>
<dbReference type="InterPro" id="IPR009008">
    <property type="entry name" value="Val/Leu/Ile-tRNA-synth_edit"/>
</dbReference>
<dbReference type="Pfam" id="PF00133">
    <property type="entry name" value="tRNA-synt_1"/>
    <property type="match status" value="1"/>
</dbReference>
<dbReference type="PANTHER" id="PTHR11946:SF93">
    <property type="entry name" value="VALINE--TRNA LIGASE, CHLOROPLASTIC_MITOCHONDRIAL 2"/>
    <property type="match status" value="1"/>
</dbReference>
<dbReference type="EMBL" id="JBHTIS010001195">
    <property type="protein sequence ID" value="MFD1047678.1"/>
    <property type="molecule type" value="Genomic_DNA"/>
</dbReference>
<evidence type="ECO:0000256" key="5">
    <source>
        <dbReference type="ARBA" id="ARBA00022917"/>
    </source>
</evidence>
<keyword evidence="4" id="KW-0067">ATP-binding</keyword>
<comment type="caution">
    <text evidence="11">The sequence shown here is derived from an EMBL/GenBank/DDBJ whole genome shotgun (WGS) entry which is preliminary data.</text>
</comment>
<feature type="compositionally biased region" description="Basic and acidic residues" evidence="8">
    <location>
        <begin position="248"/>
        <end position="273"/>
    </location>
</feature>